<dbReference type="HAMAP" id="MF_00921">
    <property type="entry name" value="PDRP"/>
    <property type="match status" value="1"/>
</dbReference>
<evidence type="ECO:0000256" key="4">
    <source>
        <dbReference type="ARBA" id="ARBA00022777"/>
    </source>
</evidence>
<sequence>MGRPIALISDSTGETAEYLVQAVLTQFQGLDVSFLRFRFVDSVEKIGPILEESKANNALIVATLVADEVRISLMEQAANMGLEAVDLLGPLQISLSSWSGMNPLQMPGLLRRMDDKYFQRVKAIEFSIKCDDGKSQNLLPTADLVILGVSRSGKTPLSMFLANKGYKVANLPLVPEVAPQDHLWKVDSGRCVGLLISPEKLMRIRKDRLKIMGLDPDTSVYAQEKRVLFELNYAKEIMVKVSCKAYDTTDRSIEEISQNILDDMKIGKRL</sequence>
<evidence type="ECO:0000256" key="5">
    <source>
        <dbReference type="HAMAP-Rule" id="MF_00921"/>
    </source>
</evidence>
<comment type="catalytic activity">
    <reaction evidence="5">
        <text>N(tele)-phospho-L-histidyl/O-phospho-L-threonyl-[pyruvate, phosphate dikinase] + phosphate + H(+) = N(tele)-phospho-L-histidyl/L-threonyl-[pyruvate, phosphate dikinase] + diphosphate</text>
        <dbReference type="Rhea" id="RHEA:43696"/>
        <dbReference type="Rhea" id="RHEA-COMP:10650"/>
        <dbReference type="Rhea" id="RHEA-COMP:10651"/>
        <dbReference type="ChEBI" id="CHEBI:15378"/>
        <dbReference type="ChEBI" id="CHEBI:30013"/>
        <dbReference type="ChEBI" id="CHEBI:33019"/>
        <dbReference type="ChEBI" id="CHEBI:43474"/>
        <dbReference type="ChEBI" id="CHEBI:61977"/>
        <dbReference type="ChEBI" id="CHEBI:83586"/>
        <dbReference type="EC" id="2.7.4.27"/>
    </reaction>
</comment>
<evidence type="ECO:0000256" key="2">
    <source>
        <dbReference type="ARBA" id="ARBA00022679"/>
    </source>
</evidence>
<keyword evidence="2 5" id="KW-0808">Transferase</keyword>
<dbReference type="Proteomes" id="UP000193355">
    <property type="component" value="Unassembled WGS sequence"/>
</dbReference>
<dbReference type="NCBIfam" id="NF003742">
    <property type="entry name" value="PRK05339.1"/>
    <property type="match status" value="1"/>
</dbReference>
<evidence type="ECO:0000256" key="3">
    <source>
        <dbReference type="ARBA" id="ARBA00022741"/>
    </source>
</evidence>
<dbReference type="Pfam" id="PF03618">
    <property type="entry name" value="Kinase-PPPase"/>
    <property type="match status" value="1"/>
</dbReference>
<comment type="similarity">
    <text evidence="5">Belongs to the pyruvate, phosphate/water dikinase regulatory protein family. PDRP subfamily.</text>
</comment>
<comment type="function">
    <text evidence="5">Bifunctional serine/threonine kinase and phosphorylase involved in the regulation of the pyruvate, phosphate dikinase (PPDK) by catalyzing its phosphorylation/dephosphorylation.</text>
</comment>
<evidence type="ECO:0000313" key="7">
    <source>
        <dbReference type="Proteomes" id="UP000193355"/>
    </source>
</evidence>
<feature type="binding site" evidence="5">
    <location>
        <begin position="148"/>
        <end position="155"/>
    </location>
    <ligand>
        <name>ADP</name>
        <dbReference type="ChEBI" id="CHEBI:456216"/>
    </ligand>
</feature>
<accession>A0A1X7KU75</accession>
<dbReference type="STRING" id="561720.SAMN06275492_13621"/>
<dbReference type="InterPro" id="IPR005177">
    <property type="entry name" value="Kinase-pyrophosphorylase"/>
</dbReference>
<dbReference type="OrthoDB" id="9782201at2"/>
<dbReference type="EC" id="2.7.4.27" evidence="5"/>
<dbReference type="GO" id="GO:0016776">
    <property type="term" value="F:phosphotransferase activity, phosphate group as acceptor"/>
    <property type="evidence" value="ECO:0007669"/>
    <property type="project" value="UniProtKB-UniRule"/>
</dbReference>
<dbReference type="PANTHER" id="PTHR31756">
    <property type="entry name" value="PYRUVATE, PHOSPHATE DIKINASE REGULATORY PROTEIN 1, CHLOROPLASTIC"/>
    <property type="match status" value="1"/>
</dbReference>
<keyword evidence="4 5" id="KW-0418">Kinase</keyword>
<evidence type="ECO:0000313" key="6">
    <source>
        <dbReference type="EMBL" id="SMG44841.1"/>
    </source>
</evidence>
<dbReference type="AlphaFoldDB" id="A0A1X7KU75"/>
<keyword evidence="7" id="KW-1185">Reference proteome</keyword>
<dbReference type="GO" id="GO:0004674">
    <property type="term" value="F:protein serine/threonine kinase activity"/>
    <property type="evidence" value="ECO:0007669"/>
    <property type="project" value="UniProtKB-UniRule"/>
</dbReference>
<dbReference type="EC" id="2.7.11.32" evidence="5"/>
<protein>
    <recommendedName>
        <fullName evidence="5">Putative pyruvate, phosphate dikinase regulatory protein</fullName>
        <shortName evidence="5">PPDK regulatory protein</shortName>
        <ecNumber evidence="5">2.7.11.32</ecNumber>
        <ecNumber evidence="5">2.7.4.27</ecNumber>
    </recommendedName>
</protein>
<dbReference type="GO" id="GO:0043531">
    <property type="term" value="F:ADP binding"/>
    <property type="evidence" value="ECO:0007669"/>
    <property type="project" value="UniProtKB-UniRule"/>
</dbReference>
<evidence type="ECO:0000256" key="1">
    <source>
        <dbReference type="ARBA" id="ARBA00022527"/>
    </source>
</evidence>
<comment type="catalytic activity">
    <reaction evidence="5">
        <text>N(tele)-phospho-L-histidyl/L-threonyl-[pyruvate, phosphate dikinase] + ADP = N(tele)-phospho-L-histidyl/O-phospho-L-threonyl-[pyruvate, phosphate dikinase] + AMP + H(+)</text>
        <dbReference type="Rhea" id="RHEA:43692"/>
        <dbReference type="Rhea" id="RHEA-COMP:10650"/>
        <dbReference type="Rhea" id="RHEA-COMP:10651"/>
        <dbReference type="ChEBI" id="CHEBI:15378"/>
        <dbReference type="ChEBI" id="CHEBI:30013"/>
        <dbReference type="ChEBI" id="CHEBI:61977"/>
        <dbReference type="ChEBI" id="CHEBI:83586"/>
        <dbReference type="ChEBI" id="CHEBI:456215"/>
        <dbReference type="ChEBI" id="CHEBI:456216"/>
        <dbReference type="EC" id="2.7.11.32"/>
    </reaction>
</comment>
<dbReference type="RefSeq" id="WP_085545392.1">
    <property type="nucleotide sequence ID" value="NZ_FXBB01000036.1"/>
</dbReference>
<dbReference type="GO" id="GO:0005524">
    <property type="term" value="F:ATP binding"/>
    <property type="evidence" value="ECO:0007669"/>
    <property type="project" value="InterPro"/>
</dbReference>
<gene>
    <name evidence="6" type="ORF">SAMN06275492_13621</name>
</gene>
<keyword evidence="1 5" id="KW-0723">Serine/threonine-protein kinase</keyword>
<reference evidence="7" key="1">
    <citation type="submission" date="2017-04" db="EMBL/GenBank/DDBJ databases">
        <authorList>
            <person name="Varghese N."/>
            <person name="Submissions S."/>
        </authorList>
    </citation>
    <scope>NUCLEOTIDE SEQUENCE [LARGE SCALE GENOMIC DNA]</scope>
    <source>
        <strain evidence="7">USBA 82</strain>
    </source>
</reference>
<proteinExistence type="inferred from homology"/>
<dbReference type="PANTHER" id="PTHR31756:SF3">
    <property type="entry name" value="PYRUVATE, PHOSPHATE DIKINASE REGULATORY PROTEIN 1, CHLOROPLASTIC"/>
    <property type="match status" value="1"/>
</dbReference>
<organism evidence="6 7">
    <name type="scientific">Dethiosulfovibrio salsuginis</name>
    <dbReference type="NCBI Taxonomy" id="561720"/>
    <lineage>
        <taxon>Bacteria</taxon>
        <taxon>Thermotogati</taxon>
        <taxon>Synergistota</taxon>
        <taxon>Synergistia</taxon>
        <taxon>Synergistales</taxon>
        <taxon>Dethiosulfovibrionaceae</taxon>
        <taxon>Dethiosulfovibrio</taxon>
    </lineage>
</organism>
<keyword evidence="3 5" id="KW-0547">Nucleotide-binding</keyword>
<dbReference type="EMBL" id="FXBB01000036">
    <property type="protein sequence ID" value="SMG44841.1"/>
    <property type="molecule type" value="Genomic_DNA"/>
</dbReference>
<name>A0A1X7KU75_9BACT</name>
<dbReference type="InterPro" id="IPR026565">
    <property type="entry name" value="PPDK_reg"/>
</dbReference>